<evidence type="ECO:0000313" key="1">
    <source>
        <dbReference type="EMBL" id="MBB5987075.1"/>
    </source>
</evidence>
<keyword evidence="2" id="KW-1185">Reference proteome</keyword>
<dbReference type="RefSeq" id="WP_184155301.1">
    <property type="nucleotide sequence ID" value="NZ_JACHKA010000001.1"/>
</dbReference>
<name>A0ABR6NIG4_9SPHN</name>
<sequence>MTHLLARDAADANAGTREGWRCAFPQRHAGDPGGPEGAVLRHARFIHEPA</sequence>
<protein>
    <submittedName>
        <fullName evidence="1">Uncharacterized protein</fullName>
    </submittedName>
</protein>
<proteinExistence type="predicted"/>
<gene>
    <name evidence="1" type="ORF">HNP60_003049</name>
</gene>
<dbReference type="EMBL" id="JACHKA010000001">
    <property type="protein sequence ID" value="MBB5987075.1"/>
    <property type="molecule type" value="Genomic_DNA"/>
</dbReference>
<organism evidence="1 2">
    <name type="scientific">Sphingobium lignivorans</name>
    <dbReference type="NCBI Taxonomy" id="2735886"/>
    <lineage>
        <taxon>Bacteria</taxon>
        <taxon>Pseudomonadati</taxon>
        <taxon>Pseudomonadota</taxon>
        <taxon>Alphaproteobacteria</taxon>
        <taxon>Sphingomonadales</taxon>
        <taxon>Sphingomonadaceae</taxon>
        <taxon>Sphingobium</taxon>
    </lineage>
</organism>
<reference evidence="1 2" key="1">
    <citation type="submission" date="2020-08" db="EMBL/GenBank/DDBJ databases">
        <title>Exploring microbial biodiversity for novel pathways involved in the catabolism of aromatic compounds derived from lignin.</title>
        <authorList>
            <person name="Elkins J."/>
        </authorList>
    </citation>
    <scope>NUCLEOTIDE SEQUENCE [LARGE SCALE GENOMIC DNA]</scope>
    <source>
        <strain evidence="1 2">B1D3A</strain>
    </source>
</reference>
<evidence type="ECO:0000313" key="2">
    <source>
        <dbReference type="Proteomes" id="UP001138540"/>
    </source>
</evidence>
<accession>A0ABR6NIG4</accession>
<comment type="caution">
    <text evidence="1">The sequence shown here is derived from an EMBL/GenBank/DDBJ whole genome shotgun (WGS) entry which is preliminary data.</text>
</comment>
<dbReference type="Proteomes" id="UP001138540">
    <property type="component" value="Unassembled WGS sequence"/>
</dbReference>